<dbReference type="PANTHER" id="PTHR28523:SF1">
    <property type="entry name" value="CYTOCHROME C OXIDASE ASSEMBLY FACTOR 1"/>
    <property type="match status" value="1"/>
</dbReference>
<keyword evidence="2" id="KW-1133">Transmembrane helix</keyword>
<keyword evidence="4" id="KW-1185">Reference proteome</keyword>
<accession>A0A8H5F584</accession>
<evidence type="ECO:0000313" key="3">
    <source>
        <dbReference type="EMBL" id="KAF5323728.1"/>
    </source>
</evidence>
<keyword evidence="2" id="KW-0812">Transmembrane</keyword>
<gene>
    <name evidence="3" type="ORF">D9619_012971</name>
</gene>
<sequence>MSTSRLVSLRLPSKHAIQARNYATELPRPPPPARQPVIETFSEPSRPRPYYAKHPPFRALPKQKSSWPFVIGGLVLGISGWALFMTFATNQEKLSSSVYRSIMRALKSDPQLREVLGEAIRAQPEWYMNGDPHINGHVSLMLYLCA</sequence>
<dbReference type="AlphaFoldDB" id="A0A8H5F584"/>
<evidence type="ECO:0000313" key="4">
    <source>
        <dbReference type="Proteomes" id="UP000567179"/>
    </source>
</evidence>
<keyword evidence="2" id="KW-0472">Membrane</keyword>
<evidence type="ECO:0000256" key="1">
    <source>
        <dbReference type="SAM" id="MobiDB-lite"/>
    </source>
</evidence>
<dbReference type="OrthoDB" id="2100652at2759"/>
<comment type="caution">
    <text evidence="3">The sequence shown here is derived from an EMBL/GenBank/DDBJ whole genome shotgun (WGS) entry which is preliminary data.</text>
</comment>
<dbReference type="EMBL" id="JAACJJ010000017">
    <property type="protein sequence ID" value="KAF5323728.1"/>
    <property type="molecule type" value="Genomic_DNA"/>
</dbReference>
<dbReference type="GO" id="GO:0005743">
    <property type="term" value="C:mitochondrial inner membrane"/>
    <property type="evidence" value="ECO:0007669"/>
    <property type="project" value="TreeGrafter"/>
</dbReference>
<reference evidence="3 4" key="1">
    <citation type="journal article" date="2020" name="ISME J.">
        <title>Uncovering the hidden diversity of litter-decomposition mechanisms in mushroom-forming fungi.</title>
        <authorList>
            <person name="Floudas D."/>
            <person name="Bentzer J."/>
            <person name="Ahren D."/>
            <person name="Johansson T."/>
            <person name="Persson P."/>
            <person name="Tunlid A."/>
        </authorList>
    </citation>
    <scope>NUCLEOTIDE SEQUENCE [LARGE SCALE GENOMIC DNA]</scope>
    <source>
        <strain evidence="3 4">CBS 101986</strain>
    </source>
</reference>
<protein>
    <submittedName>
        <fullName evidence="3">Uncharacterized protein</fullName>
    </submittedName>
</protein>
<dbReference type="PANTHER" id="PTHR28523">
    <property type="entry name" value="CYTOCHROME C OXIDASE ASSEMBLY FACTOR 1"/>
    <property type="match status" value="1"/>
</dbReference>
<organism evidence="3 4">
    <name type="scientific">Psilocybe cf. subviscida</name>
    <dbReference type="NCBI Taxonomy" id="2480587"/>
    <lineage>
        <taxon>Eukaryota</taxon>
        <taxon>Fungi</taxon>
        <taxon>Dikarya</taxon>
        <taxon>Basidiomycota</taxon>
        <taxon>Agaricomycotina</taxon>
        <taxon>Agaricomycetes</taxon>
        <taxon>Agaricomycetidae</taxon>
        <taxon>Agaricales</taxon>
        <taxon>Agaricineae</taxon>
        <taxon>Strophariaceae</taxon>
        <taxon>Psilocybe</taxon>
    </lineage>
</organism>
<feature type="region of interest" description="Disordered" evidence="1">
    <location>
        <begin position="20"/>
        <end position="53"/>
    </location>
</feature>
<dbReference type="InterPro" id="IPR014807">
    <property type="entry name" value="Coa1"/>
</dbReference>
<dbReference type="InterPro" id="IPR042432">
    <property type="entry name" value="Coa1_fungi"/>
</dbReference>
<dbReference type="GO" id="GO:0033617">
    <property type="term" value="P:mitochondrial respiratory chain complex IV assembly"/>
    <property type="evidence" value="ECO:0007669"/>
    <property type="project" value="InterPro"/>
</dbReference>
<evidence type="ECO:0000256" key="2">
    <source>
        <dbReference type="SAM" id="Phobius"/>
    </source>
</evidence>
<dbReference type="Proteomes" id="UP000567179">
    <property type="component" value="Unassembled WGS sequence"/>
</dbReference>
<name>A0A8H5F584_9AGAR</name>
<dbReference type="Pfam" id="PF08695">
    <property type="entry name" value="Coa1"/>
    <property type="match status" value="1"/>
</dbReference>
<proteinExistence type="predicted"/>
<feature type="transmembrane region" description="Helical" evidence="2">
    <location>
        <begin position="67"/>
        <end position="88"/>
    </location>
</feature>